<evidence type="ECO:0000256" key="1">
    <source>
        <dbReference type="SAM" id="MobiDB-lite"/>
    </source>
</evidence>
<organism evidence="2 3">
    <name type="scientific">Strongylocentrotus purpuratus</name>
    <name type="common">Purple sea urchin</name>
    <dbReference type="NCBI Taxonomy" id="7668"/>
    <lineage>
        <taxon>Eukaryota</taxon>
        <taxon>Metazoa</taxon>
        <taxon>Echinodermata</taxon>
        <taxon>Eleutherozoa</taxon>
        <taxon>Echinozoa</taxon>
        <taxon>Echinoidea</taxon>
        <taxon>Euechinoidea</taxon>
        <taxon>Echinacea</taxon>
        <taxon>Camarodonta</taxon>
        <taxon>Echinidea</taxon>
        <taxon>Strongylocentrotidae</taxon>
        <taxon>Strongylocentrotus</taxon>
    </lineage>
</organism>
<feature type="compositionally biased region" description="Basic residues" evidence="1">
    <location>
        <begin position="94"/>
        <end position="108"/>
    </location>
</feature>
<evidence type="ECO:0000313" key="3">
    <source>
        <dbReference type="Proteomes" id="UP000007110"/>
    </source>
</evidence>
<dbReference type="InParanoid" id="A0A7M7PGN4"/>
<evidence type="ECO:0000313" key="2">
    <source>
        <dbReference type="EnsemblMetazoa" id="XP_030850402"/>
    </source>
</evidence>
<feature type="region of interest" description="Disordered" evidence="1">
    <location>
        <begin position="23"/>
        <end position="109"/>
    </location>
</feature>
<sequence length="398" mass="39614">MPEAKVHSPKKGGFFAGIAKFFTGDSSDSDSDDETKKLKQEINLPKGNLSVESPGADVRGDVDANLDTSANSSGFPEGGANFNIGASGKGSPSKGKKGGRFKLPKLGKPKINGSTDAGVEVLNVPDASLDVDDVKAPSFGGGVGGHIGLGVKGGISGPDVIFGGGVGGDIGFAAKGGISGPDVDVSPPTIGGKGDIGGKGEVPDASLDVGGDVKAPRFGGGVGGDIGFGAKGGISGPDVDVSPPSFGGIGNIGGKGKIPDASLNVDDVNAPSFGGGGGGESGLGVNGGISGPDLNIGDDTNIRGLNVPDASVGIGGDVKAQVLAVVLVSVVVVQRVGFPALTLMFLLHRVVLMLVQMCQMQNLISAAKRTREVSTSDFQSSDFRHLGRVMPKQKAMFL</sequence>
<keyword evidence="3" id="KW-1185">Reference proteome</keyword>
<dbReference type="Proteomes" id="UP000007110">
    <property type="component" value="Unassembled WGS sequence"/>
</dbReference>
<dbReference type="KEGG" id="spu:115927922"/>
<name>A0A7M7PGN4_STRPU</name>
<reference evidence="2" key="2">
    <citation type="submission" date="2021-01" db="UniProtKB">
        <authorList>
            <consortium name="EnsemblMetazoa"/>
        </authorList>
    </citation>
    <scope>IDENTIFICATION</scope>
</reference>
<dbReference type="EnsemblMetazoa" id="XM_030994542">
    <property type="protein sequence ID" value="XP_030850402"/>
    <property type="gene ID" value="LOC115927922"/>
</dbReference>
<dbReference type="AlphaFoldDB" id="A0A7M7PGN4"/>
<proteinExistence type="predicted"/>
<dbReference type="RefSeq" id="XP_030850402.1">
    <property type="nucleotide sequence ID" value="XM_030994542.1"/>
</dbReference>
<protein>
    <submittedName>
        <fullName evidence="2">Uncharacterized protein</fullName>
    </submittedName>
</protein>
<dbReference type="OrthoDB" id="10658134at2759"/>
<dbReference type="GeneID" id="115927922"/>
<reference evidence="3" key="1">
    <citation type="submission" date="2015-02" db="EMBL/GenBank/DDBJ databases">
        <title>Genome sequencing for Strongylocentrotus purpuratus.</title>
        <authorList>
            <person name="Murali S."/>
            <person name="Liu Y."/>
            <person name="Vee V."/>
            <person name="English A."/>
            <person name="Wang M."/>
            <person name="Skinner E."/>
            <person name="Han Y."/>
            <person name="Muzny D.M."/>
            <person name="Worley K.C."/>
            <person name="Gibbs R.A."/>
        </authorList>
    </citation>
    <scope>NUCLEOTIDE SEQUENCE</scope>
</reference>
<accession>A0A7M7PGN4</accession>